<dbReference type="RefSeq" id="WP_013022476.1">
    <property type="nucleotide sequence ID" value="NC_013949.1"/>
</dbReference>
<dbReference type="KEGG" id="hms:HMU01190"/>
<dbReference type="InterPro" id="IPR005546">
    <property type="entry name" value="Autotransporte_beta"/>
</dbReference>
<gene>
    <name evidence="3" type="ordered locus">HMU01190</name>
</gene>
<organism evidence="3 4">
    <name type="scientific">Helicobacter mustelae (strain ATCC 43772 / CCUG 25715 / CIP 103759 / LMG 18044 / NCTC 12198 / R85-136P)</name>
    <name type="common">Campylobacter mustelae</name>
    <dbReference type="NCBI Taxonomy" id="679897"/>
    <lineage>
        <taxon>Bacteria</taxon>
        <taxon>Pseudomonadati</taxon>
        <taxon>Campylobacterota</taxon>
        <taxon>Epsilonproteobacteria</taxon>
        <taxon>Campylobacterales</taxon>
        <taxon>Helicobacteraceae</taxon>
        <taxon>Helicobacter</taxon>
    </lineage>
</organism>
<protein>
    <submittedName>
        <fullName evidence="3">Putative autotransporter protein</fullName>
    </submittedName>
</protein>
<dbReference type="PROSITE" id="PS51208">
    <property type="entry name" value="AUTOTRANSPORTER"/>
    <property type="match status" value="1"/>
</dbReference>
<evidence type="ECO:0000313" key="3">
    <source>
        <dbReference type="EMBL" id="CBG39381.1"/>
    </source>
</evidence>
<sequence>MNKKFHQPSWAEKTWANSSTNKNDCTDIANAPSIGYFKRPLRAFGSSCFIASTLAFTLQTALAQASTTTSNAPITIDSDKKEIPETINITTPNQTAIEFKPTSATTNPITAHLKQNTSTVTVTSSVTTGTNTGIGLASDAQSDVGLIITGKNNTTSSGGGGTATTPSTSDGSILFKGFKAGDKIINFTGGSLTFDKVSIAVDGQSTTATQPQARSADSSAGASGGTLASGASYGIYNGPAASSGGSGSSNGATGLIYNFGTTTFTNIQGKEGRTGGGGVIRNPGTATTPDSQNGESGGSAIGVWMANNATFSGVLKFANIQGGNAGAAINGGKGGNGGNAIGIQGNDTSNVALHFGNGTASSDGGTKQTSTANQIIFEKLIAGNGGAGNTGTSGDGGNAIGIFLGEQSKGITLAGRGQILFGHMEQGDTSAGAETGKNGGVYIIKNDSTTTAGSGASGGAPTPVNSNVGGGNLTIEDGAQIVVGSMPTGSTNANTYTGIVVNTTDPSFVSQFQFGSKNSTLVIRTKESGSLVGMNITQGAVQAQGNFLAGGAPNTTESVENTVVSGISIHSGGALFSDRAGSNDNILYVFADGFLGNAGSSVKGESTTGGIGGGGGSAIGIALKGGTLGSGKFDLIVKGGDGGNGGSGQMGGRGGNATAISNEGNSKIINSNIQVGTLEAGQGGKTGNGSDGSASGARTGSSGAAYVLQNLSGTLTMQNSTITVGVKPIPGFEAIIQDEMGKYIYDFGSGSAKTIASFSSSDLSSGGSDSASSTKAPANPSLAGVLLGTGKTTFQGNAEFTVANTKGVAVGILGVATPPSAPTASKPTPAPAPQTQPSDQGPTGSSGSTGVQSGEAGRSDATSGQTAQTTQGSQDSTTTTLAQTERVAPPAALIPNTSTTLVLGGENETIPTQLTFNLSGEKSDSGAGNAAGNSDGATPFYSYGVLVKENHTLNLAGRGTIVFTSLGSNGAVIAVGVGGNDVTSSNGATKDPSTNGGGSLIIKEGVRIIAGSAGPSVKDGNPVIYSNLSGANYQFGNSSNNTVILANGGASSKLVGLGVAQSADISGNLEVKNAASNSNGSGSFTGISLAGAKAELNVVGATAIAVSGNPTVSVVQGGGAQSTRAVVLAGAGQTSNINVVGIRGGGNITLNDNLALLLIGNTARGIDPDGGALKLSAGPASTTGAKTGSTDVRQLIIHATSTKAGSAGPVIVDGSVGTLIVGKNVSIVGSNNTSAVSFSTTAGNGKDSSGSTGSNNTQASLYGNVANAQFKLGNTILDSNNYGIYAAQNTNISLAANTTLNITAQQAFGAANNANLNVALVNRSVIEIHGQGGTINTLSSDKDTYGAVVSLAGNKQERSINTTFRTLTIKNITANHVDFKVMGTTKDLGTGKNNAFASIEDIGKTTTAAGTGKTQGSTSTVVVAGGSDRIIIEGANQNSTASTPNGGASDSTKAADSGNGFQRISVTQPGSFSVSGALATPAPSATQTPANVLNETLSIGFINANSSSKSPQYAVLAEVKNGAANSVIFNGLNKQGDTTKITSIQGFDQGIFTLGRKDVNGNAYYYTNLADRTISLMAGARDATLAALASGYQLYLANINSLNKRLGELRNNPNANGLWIRLFNGEQVTRFAVDSKSLYTTLQGGYDYAFGSEGANNYLGFAISYANAITSTKNFVFENQVFGLKDGNSNALEIALYNSYVQDGASKDTKWLNGFYSDSVIKLSIISTSLQMQGQNNKYNTNNAAFTFSEEIGYRFLLGENNEWYITPQGEVALGYFNSNQFTQALNNNTLFGKQEAIITVRTRAGASFGYKFDKFTEGKGFKSEIYLGTFYRGTYISGGQVNLVSAYSATTLTPFVSGNGFLLNLGTNFLIKDHHRVYIDLERSFGGSFITNYQFNVGYRYSFGENKKYKPRIGVQTPNSIKKDESST</sequence>
<feature type="region of interest" description="Disordered" evidence="1">
    <location>
        <begin position="819"/>
        <end position="880"/>
    </location>
</feature>
<dbReference type="Proteomes" id="UP000001522">
    <property type="component" value="Chromosome"/>
</dbReference>
<name>D3UFW0_HELM1</name>
<dbReference type="InterPro" id="IPR036709">
    <property type="entry name" value="Autotransporte_beta_dom_sf"/>
</dbReference>
<dbReference type="eggNOG" id="COG3468">
    <property type="taxonomic scope" value="Bacteria"/>
</dbReference>
<reference evidence="3 4" key="1">
    <citation type="journal article" date="2010" name="BMC Genomics">
        <title>Comparative genomics and proteomics of Helicobacter mustelae, an ulcerogenic and carcinogenic gastric pathogen.</title>
        <authorList>
            <person name="O'Toole P.W."/>
            <person name="Snelling W.J."/>
            <person name="Canchaya C."/>
            <person name="Forde B.M."/>
            <person name="Hardie K.R."/>
            <person name="Josenhans C."/>
            <person name="Graham R.L.J."/>
            <person name="McMullan G."/>
            <person name="Parkhill J."/>
            <person name="Belda E."/>
            <person name="Bentley S.D."/>
        </authorList>
    </citation>
    <scope>NUCLEOTIDE SEQUENCE [LARGE SCALE GENOMIC DNA]</scope>
    <source>
        <strain evidence="4">ATCC 43772 / LMG 18044 / NCTC 12198 / 12198</strain>
    </source>
</reference>
<feature type="compositionally biased region" description="Polar residues" evidence="1">
    <location>
        <begin position="284"/>
        <end position="294"/>
    </location>
</feature>
<feature type="region of interest" description="Disordered" evidence="1">
    <location>
        <begin position="758"/>
        <end position="780"/>
    </location>
</feature>
<feature type="region of interest" description="Disordered" evidence="1">
    <location>
        <begin position="679"/>
        <end position="699"/>
    </location>
</feature>
<proteinExistence type="predicted"/>
<evidence type="ECO:0000256" key="1">
    <source>
        <dbReference type="SAM" id="MobiDB-lite"/>
    </source>
</evidence>
<feature type="compositionally biased region" description="Polar residues" evidence="1">
    <location>
        <begin position="1435"/>
        <end position="1461"/>
    </location>
</feature>
<evidence type="ECO:0000259" key="2">
    <source>
        <dbReference type="PROSITE" id="PS51208"/>
    </source>
</evidence>
<dbReference type="EMBL" id="FN555004">
    <property type="protein sequence ID" value="CBG39381.1"/>
    <property type="molecule type" value="Genomic_DNA"/>
</dbReference>
<evidence type="ECO:0000313" key="4">
    <source>
        <dbReference type="Proteomes" id="UP000001522"/>
    </source>
</evidence>
<feature type="compositionally biased region" description="Low complexity" evidence="1">
    <location>
        <begin position="758"/>
        <end position="773"/>
    </location>
</feature>
<dbReference type="SUPFAM" id="SSF103515">
    <property type="entry name" value="Autotransporter"/>
    <property type="match status" value="1"/>
</dbReference>
<dbReference type="InterPro" id="IPR006315">
    <property type="entry name" value="OM_autotransptr_brl_dom"/>
</dbReference>
<dbReference type="STRING" id="679897.HMU01190"/>
<dbReference type="GO" id="GO:0019867">
    <property type="term" value="C:outer membrane"/>
    <property type="evidence" value="ECO:0007669"/>
    <property type="project" value="InterPro"/>
</dbReference>
<dbReference type="Gene3D" id="2.40.128.130">
    <property type="entry name" value="Autotransporter beta-domain"/>
    <property type="match status" value="1"/>
</dbReference>
<keyword evidence="4" id="KW-1185">Reference proteome</keyword>
<feature type="compositionally biased region" description="Gly residues" evidence="1">
    <location>
        <begin position="681"/>
        <end position="690"/>
    </location>
</feature>
<dbReference type="HOGENOM" id="CLU_235225_0_0_7"/>
<feature type="region of interest" description="Disordered" evidence="1">
    <location>
        <begin position="1434"/>
        <end position="1461"/>
    </location>
</feature>
<feature type="compositionally biased region" description="Low complexity" evidence="1">
    <location>
        <begin position="835"/>
        <end position="880"/>
    </location>
</feature>
<dbReference type="SMART" id="SM00869">
    <property type="entry name" value="Autotransporter"/>
    <property type="match status" value="1"/>
</dbReference>
<dbReference type="NCBIfam" id="TIGR01414">
    <property type="entry name" value="autotrans_barl"/>
    <property type="match status" value="1"/>
</dbReference>
<accession>D3UFW0</accession>
<feature type="region of interest" description="Disordered" evidence="1">
    <location>
        <begin position="268"/>
        <end position="297"/>
    </location>
</feature>
<feature type="domain" description="Autotransporter" evidence="2">
    <location>
        <begin position="1611"/>
        <end position="1904"/>
    </location>
</feature>